<dbReference type="InterPro" id="IPR011650">
    <property type="entry name" value="Peptidase_M20_dimer"/>
</dbReference>
<dbReference type="Gene3D" id="3.30.70.360">
    <property type="match status" value="1"/>
</dbReference>
<feature type="domain" description="Peptidase M20 dimerisation" evidence="4">
    <location>
        <begin position="215"/>
        <end position="316"/>
    </location>
</feature>
<dbReference type="PIRSF" id="PIRSF001235">
    <property type="entry name" value="Amidase_carbamoylase"/>
    <property type="match status" value="1"/>
</dbReference>
<name>A0A9X2DPJ1_9BACI</name>
<evidence type="ECO:0000256" key="1">
    <source>
        <dbReference type="ARBA" id="ARBA00006153"/>
    </source>
</evidence>
<dbReference type="Proteomes" id="UP001139179">
    <property type="component" value="Unassembled WGS sequence"/>
</dbReference>
<dbReference type="AlphaFoldDB" id="A0A9X2DPJ1"/>
<gene>
    <name evidence="5" type="ORF">M3202_06580</name>
</gene>
<feature type="binding site" evidence="3">
    <location>
        <position position="387"/>
    </location>
    <ligand>
        <name>Zn(2+)</name>
        <dbReference type="ChEBI" id="CHEBI:29105"/>
        <label>2</label>
    </ligand>
</feature>
<dbReference type="GO" id="GO:0016813">
    <property type="term" value="F:hydrolase activity, acting on carbon-nitrogen (but not peptide) bonds, in linear amidines"/>
    <property type="evidence" value="ECO:0007669"/>
    <property type="project" value="InterPro"/>
</dbReference>
<feature type="binding site" evidence="3">
    <location>
        <position position="84"/>
    </location>
    <ligand>
        <name>Zn(2+)</name>
        <dbReference type="ChEBI" id="CHEBI:29105"/>
        <label>1</label>
    </ligand>
</feature>
<dbReference type="EMBL" id="JAMBOL010000003">
    <property type="protein sequence ID" value="MCM3713745.1"/>
    <property type="molecule type" value="Genomic_DNA"/>
</dbReference>
<evidence type="ECO:0000313" key="5">
    <source>
        <dbReference type="EMBL" id="MCM3713745.1"/>
    </source>
</evidence>
<dbReference type="PANTHER" id="PTHR32494">
    <property type="entry name" value="ALLANTOATE DEIMINASE-RELATED"/>
    <property type="match status" value="1"/>
</dbReference>
<evidence type="ECO:0000256" key="2">
    <source>
        <dbReference type="ARBA" id="ARBA00022801"/>
    </source>
</evidence>
<dbReference type="InterPro" id="IPR010158">
    <property type="entry name" value="Amidase_Cbmase"/>
</dbReference>
<comment type="cofactor">
    <cofactor evidence="3">
        <name>Zn(2+)</name>
        <dbReference type="ChEBI" id="CHEBI:29105"/>
    </cofactor>
    <text evidence="3">Binds 2 Zn(2+) ions per subunit.</text>
</comment>
<dbReference type="InterPro" id="IPR036264">
    <property type="entry name" value="Bact_exopeptidase_dim_dom"/>
</dbReference>
<evidence type="ECO:0000259" key="4">
    <source>
        <dbReference type="Pfam" id="PF07687"/>
    </source>
</evidence>
<comment type="caution">
    <text evidence="5">The sequence shown here is derived from an EMBL/GenBank/DDBJ whole genome shotgun (WGS) entry which is preliminary data.</text>
</comment>
<keyword evidence="3" id="KW-0479">Metal-binding</keyword>
<sequence>MKQLFRVNSQRMMKRLEQLAEIGRTAEGGVTREALTIEDHQAQMQVTKWMEEAGLTVYHDHFGNLIGRKNGNNRHAPAVMIGSHIDTVPNGGMFDGTVGVIAGIEIAQILKEAAVTHDHPLEVVAFLDEEGTRFSGGLFGSRGMVGKVSQEELWKTDEAGVSRLEAMRSFTLEPEKCGESVRGPGEVKVYLEMHIEQGPFLQAVNEPVGIVRGIAGPAWFTVKLRGEAGHAGTVPMSLRIDPVAGAAELIAKIEQICSQEAEAATVGTVGKIRAFPGGANVIAEEVQFSLDIRDTDLERRTARIEEVKAAAHAIAEKRGLQHELICHLVQPPVECAGHVIARMQEAAKSLGYAPPLMISGAGHDAMMMKEITDMGMIFVRCQDGISHNPKEWAEIEDISKGASILLETTLQYLAYQ</sequence>
<accession>A0A9X2DPJ1</accession>
<keyword evidence="2" id="KW-0378">Hydrolase</keyword>
<dbReference type="NCBIfam" id="TIGR01879">
    <property type="entry name" value="hydantase"/>
    <property type="match status" value="1"/>
</dbReference>
<reference evidence="5" key="1">
    <citation type="submission" date="2022-05" db="EMBL/GenBank/DDBJ databases">
        <title>Comparative Genomics of Spacecraft Associated Microbes.</title>
        <authorList>
            <person name="Tran M.T."/>
            <person name="Wright A."/>
            <person name="Seuylemezian A."/>
            <person name="Eisen J."/>
            <person name="Coil D."/>
        </authorList>
    </citation>
    <scope>NUCLEOTIDE SEQUENCE</scope>
    <source>
        <strain evidence="5">214.1.1</strain>
    </source>
</reference>
<keyword evidence="6" id="KW-1185">Reference proteome</keyword>
<feature type="binding site" evidence="3">
    <location>
        <position position="194"/>
    </location>
    <ligand>
        <name>Zn(2+)</name>
        <dbReference type="ChEBI" id="CHEBI:29105"/>
        <label>1</label>
    </ligand>
</feature>
<dbReference type="InterPro" id="IPR002933">
    <property type="entry name" value="Peptidase_M20"/>
</dbReference>
<dbReference type="InterPro" id="IPR001261">
    <property type="entry name" value="ArgE/DapE_CS"/>
</dbReference>
<dbReference type="SUPFAM" id="SSF53187">
    <property type="entry name" value="Zn-dependent exopeptidases"/>
    <property type="match status" value="1"/>
</dbReference>
<dbReference type="Pfam" id="PF07687">
    <property type="entry name" value="M20_dimer"/>
    <property type="match status" value="1"/>
</dbReference>
<dbReference type="PROSITE" id="PS00758">
    <property type="entry name" value="ARGE_DAPE_CPG2_1"/>
    <property type="match status" value="1"/>
</dbReference>
<proteinExistence type="inferred from homology"/>
<dbReference type="Gene3D" id="3.40.630.10">
    <property type="entry name" value="Zn peptidases"/>
    <property type="match status" value="1"/>
</dbReference>
<feature type="binding site" evidence="3">
    <location>
        <position position="130"/>
    </location>
    <ligand>
        <name>Zn(2+)</name>
        <dbReference type="ChEBI" id="CHEBI:29105"/>
        <label>2</label>
    </ligand>
</feature>
<dbReference type="GO" id="GO:0046872">
    <property type="term" value="F:metal ion binding"/>
    <property type="evidence" value="ECO:0007669"/>
    <property type="project" value="UniProtKB-KW"/>
</dbReference>
<dbReference type="NCBIfam" id="NF006771">
    <property type="entry name" value="PRK09290.1-5"/>
    <property type="match status" value="1"/>
</dbReference>
<dbReference type="PANTHER" id="PTHR32494:SF5">
    <property type="entry name" value="ALLANTOATE AMIDOHYDROLASE"/>
    <property type="match status" value="1"/>
</dbReference>
<feature type="binding site" evidence="3">
    <location>
        <position position="95"/>
    </location>
    <ligand>
        <name>Zn(2+)</name>
        <dbReference type="ChEBI" id="CHEBI:29105"/>
        <label>2</label>
    </ligand>
</feature>
<evidence type="ECO:0000256" key="3">
    <source>
        <dbReference type="PIRSR" id="PIRSR001235-1"/>
    </source>
</evidence>
<organism evidence="5 6">
    <name type="scientific">Halalkalibacter oceani</name>
    <dbReference type="NCBI Taxonomy" id="1653776"/>
    <lineage>
        <taxon>Bacteria</taxon>
        <taxon>Bacillati</taxon>
        <taxon>Bacillota</taxon>
        <taxon>Bacilli</taxon>
        <taxon>Bacillales</taxon>
        <taxon>Bacillaceae</taxon>
        <taxon>Halalkalibacter</taxon>
    </lineage>
</organism>
<dbReference type="CDD" id="cd03884">
    <property type="entry name" value="M20_bAS"/>
    <property type="match status" value="1"/>
</dbReference>
<dbReference type="RefSeq" id="WP_251222538.1">
    <property type="nucleotide sequence ID" value="NZ_JAMBOL010000003.1"/>
</dbReference>
<comment type="similarity">
    <text evidence="1">Belongs to the peptidase M20 family.</text>
</comment>
<feature type="binding site" evidence="3">
    <location>
        <position position="95"/>
    </location>
    <ligand>
        <name>Zn(2+)</name>
        <dbReference type="ChEBI" id="CHEBI:29105"/>
        <label>1</label>
    </ligand>
</feature>
<protein>
    <submittedName>
        <fullName evidence="5">M20 family metallo-hydrolase</fullName>
    </submittedName>
</protein>
<keyword evidence="3" id="KW-0862">Zinc</keyword>
<dbReference type="SUPFAM" id="SSF55031">
    <property type="entry name" value="Bacterial exopeptidase dimerisation domain"/>
    <property type="match status" value="1"/>
</dbReference>
<dbReference type="Pfam" id="PF01546">
    <property type="entry name" value="Peptidase_M20"/>
    <property type="match status" value="1"/>
</dbReference>
<evidence type="ECO:0000313" key="6">
    <source>
        <dbReference type="Proteomes" id="UP001139179"/>
    </source>
</evidence>